<organism evidence="1 2">
    <name type="scientific">Arthrobacter liuii</name>
    <dbReference type="NCBI Taxonomy" id="1476996"/>
    <lineage>
        <taxon>Bacteria</taxon>
        <taxon>Bacillati</taxon>
        <taxon>Actinomycetota</taxon>
        <taxon>Actinomycetes</taxon>
        <taxon>Micrococcales</taxon>
        <taxon>Micrococcaceae</taxon>
        <taxon>Arthrobacter</taxon>
    </lineage>
</organism>
<reference evidence="2" key="1">
    <citation type="journal article" date="2019" name="Int. J. Syst. Evol. Microbiol.">
        <title>The Global Catalogue of Microorganisms (GCM) 10K type strain sequencing project: providing services to taxonomists for standard genome sequencing and annotation.</title>
        <authorList>
            <consortium name="The Broad Institute Genomics Platform"/>
            <consortium name="The Broad Institute Genome Sequencing Center for Infectious Disease"/>
            <person name="Wu L."/>
            <person name="Ma J."/>
        </authorList>
    </citation>
    <scope>NUCLEOTIDE SEQUENCE [LARGE SCALE GENOMIC DNA]</scope>
    <source>
        <strain evidence="2">CGMCC 1.12778</strain>
    </source>
</reference>
<dbReference type="Proteomes" id="UP000643279">
    <property type="component" value="Unassembled WGS sequence"/>
</dbReference>
<protein>
    <submittedName>
        <fullName evidence="1">Uncharacterized protein</fullName>
    </submittedName>
</protein>
<dbReference type="EMBL" id="BMFW01000058">
    <property type="protein sequence ID" value="GGI03057.1"/>
    <property type="molecule type" value="Genomic_DNA"/>
</dbReference>
<gene>
    <name evidence="1" type="ORF">GCM10007170_46180</name>
</gene>
<comment type="caution">
    <text evidence="1">The sequence shown here is derived from an EMBL/GenBank/DDBJ whole genome shotgun (WGS) entry which is preliminary data.</text>
</comment>
<evidence type="ECO:0000313" key="1">
    <source>
        <dbReference type="EMBL" id="GGI03057.1"/>
    </source>
</evidence>
<accession>A0ABQ2AZ87</accession>
<proteinExistence type="predicted"/>
<keyword evidence="2" id="KW-1185">Reference proteome</keyword>
<name>A0ABQ2AZ87_9MICC</name>
<sequence>MVPAEDFAVALDDGEAMLELGAEDIGAEDAEDPEVLPDPPQAVRLSRAAAATPAIVKVVRLIVCI</sequence>
<evidence type="ECO:0000313" key="2">
    <source>
        <dbReference type="Proteomes" id="UP000643279"/>
    </source>
</evidence>